<evidence type="ECO:0000313" key="2">
    <source>
        <dbReference type="EMBL" id="KAG9338080.1"/>
    </source>
</evidence>
<accession>A0A8T2MLF0</accession>
<gene>
    <name evidence="1" type="ORF">JZ751_014011</name>
    <name evidence="2" type="ORF">JZ751_027158</name>
</gene>
<dbReference type="Proteomes" id="UP000824540">
    <property type="component" value="Unassembled WGS sequence"/>
</dbReference>
<name>A0A8T2MLF0_9TELE</name>
<proteinExistence type="predicted"/>
<dbReference type="OrthoDB" id="8197715at2759"/>
<comment type="caution">
    <text evidence="1">The sequence shown here is derived from an EMBL/GenBank/DDBJ whole genome shotgun (WGS) entry which is preliminary data.</text>
</comment>
<dbReference type="PANTHER" id="PTHR47315:SF3">
    <property type="entry name" value="FIBROUS SHEATH-INTERACTING PROTEIN 2-LIKE"/>
    <property type="match status" value="1"/>
</dbReference>
<reference evidence="1" key="1">
    <citation type="thesis" date="2021" institute="BYU ScholarsArchive" country="Provo, UT, USA">
        <title>Applications of and Algorithms for Genome Assembly and Genomic Analyses with an Emphasis on Marine Teleosts.</title>
        <authorList>
            <person name="Pickett B.D."/>
        </authorList>
    </citation>
    <scope>NUCLEOTIDE SEQUENCE</scope>
    <source>
        <strain evidence="1">HI-2016</strain>
    </source>
</reference>
<evidence type="ECO:0000313" key="3">
    <source>
        <dbReference type="Proteomes" id="UP000824540"/>
    </source>
</evidence>
<sequence length="247" mass="29748">MDNFILTDPEMNIMRPTYNSLHDPHLFNYFHRKDMQEQLKKNGYITGEKQVKCSLKEYKTHHRYLEHIKLHADRSTGQAQRARMREFLEQQQKGLISKDLTLADIREELLEEGAARLYHIILKNQELQRKRKGGSEEFSVEALLSWKLEERARLQRIEREVRHEWNREQQLREAREKRERQRLALMERKNTLQQMKLIEEVKKSEESALKELTKKKEGTELSKEVDEHHDFVILEPISKHPRCVMVV</sequence>
<dbReference type="PANTHER" id="PTHR47315">
    <property type="entry name" value="FIBROUS SHEATH INTERACTING PROTEIN 2"/>
    <property type="match status" value="1"/>
</dbReference>
<dbReference type="EMBL" id="JAFBMS010000074">
    <property type="protein sequence ID" value="KAG9338080.1"/>
    <property type="molecule type" value="Genomic_DNA"/>
</dbReference>
<dbReference type="AlphaFoldDB" id="A0A8T2MLF0"/>
<dbReference type="EMBL" id="JAFBMS010002259">
    <property type="protein sequence ID" value="KAG9328416.1"/>
    <property type="molecule type" value="Genomic_DNA"/>
</dbReference>
<protein>
    <submittedName>
        <fullName evidence="1">Uncharacterized protein</fullName>
    </submittedName>
</protein>
<evidence type="ECO:0000313" key="1">
    <source>
        <dbReference type="EMBL" id="KAG9328416.1"/>
    </source>
</evidence>
<keyword evidence="3" id="KW-1185">Reference proteome</keyword>
<organism evidence="1 3">
    <name type="scientific">Albula glossodonta</name>
    <name type="common">roundjaw bonefish</name>
    <dbReference type="NCBI Taxonomy" id="121402"/>
    <lineage>
        <taxon>Eukaryota</taxon>
        <taxon>Metazoa</taxon>
        <taxon>Chordata</taxon>
        <taxon>Craniata</taxon>
        <taxon>Vertebrata</taxon>
        <taxon>Euteleostomi</taxon>
        <taxon>Actinopterygii</taxon>
        <taxon>Neopterygii</taxon>
        <taxon>Teleostei</taxon>
        <taxon>Albuliformes</taxon>
        <taxon>Albulidae</taxon>
        <taxon>Albula</taxon>
    </lineage>
</organism>
<dbReference type="InterPro" id="IPR038891">
    <property type="entry name" value="FSIP2"/>
</dbReference>